<evidence type="ECO:0000313" key="1">
    <source>
        <dbReference type="EMBL" id="MBX66225.1"/>
    </source>
</evidence>
<organism evidence="1">
    <name type="scientific">Rhizophora mucronata</name>
    <name type="common">Asiatic mangrove</name>
    <dbReference type="NCBI Taxonomy" id="61149"/>
    <lineage>
        <taxon>Eukaryota</taxon>
        <taxon>Viridiplantae</taxon>
        <taxon>Streptophyta</taxon>
        <taxon>Embryophyta</taxon>
        <taxon>Tracheophyta</taxon>
        <taxon>Spermatophyta</taxon>
        <taxon>Magnoliopsida</taxon>
        <taxon>eudicotyledons</taxon>
        <taxon>Gunneridae</taxon>
        <taxon>Pentapetalae</taxon>
        <taxon>rosids</taxon>
        <taxon>fabids</taxon>
        <taxon>Malpighiales</taxon>
        <taxon>Rhizophoraceae</taxon>
        <taxon>Rhizophora</taxon>
    </lineage>
</organism>
<name>A0A2P2QH50_RHIMU</name>
<reference evidence="1" key="1">
    <citation type="submission" date="2018-02" db="EMBL/GenBank/DDBJ databases">
        <title>Rhizophora mucronata_Transcriptome.</title>
        <authorList>
            <person name="Meera S.P."/>
            <person name="Sreeshan A."/>
            <person name="Augustine A."/>
        </authorList>
    </citation>
    <scope>NUCLEOTIDE SEQUENCE</scope>
    <source>
        <tissue evidence="1">Leaf</tissue>
    </source>
</reference>
<accession>A0A2P2QH50</accession>
<dbReference type="AlphaFoldDB" id="A0A2P2QH50"/>
<sequence>MHFTQLSSLPRLGHFDLAMYPCPILCEYQR</sequence>
<protein>
    <submittedName>
        <fullName evidence="1">Uncharacterized protein</fullName>
    </submittedName>
</protein>
<proteinExistence type="predicted"/>
<dbReference type="EMBL" id="GGEC01085741">
    <property type="protein sequence ID" value="MBX66225.1"/>
    <property type="molecule type" value="Transcribed_RNA"/>
</dbReference>